<dbReference type="RefSeq" id="WP_074770019.1">
    <property type="nucleotide sequence ID" value="NZ_FNWO01000014.1"/>
</dbReference>
<evidence type="ECO:0000256" key="2">
    <source>
        <dbReference type="ARBA" id="ARBA00004760"/>
    </source>
</evidence>
<dbReference type="PANTHER" id="PTHR12726:SF0">
    <property type="entry name" value="CERAMIDE GLUCOSYLTRANSFERASE"/>
    <property type="match status" value="1"/>
</dbReference>
<keyword evidence="6 9" id="KW-0812">Transmembrane</keyword>
<dbReference type="SUPFAM" id="SSF53448">
    <property type="entry name" value="Nucleotide-diphospho-sugar transferases"/>
    <property type="match status" value="1"/>
</dbReference>
<dbReference type="Pfam" id="PF13506">
    <property type="entry name" value="Glyco_transf_21"/>
    <property type="match status" value="1"/>
</dbReference>
<organism evidence="10 11">
    <name type="scientific">Magnetospirillum fulvum</name>
    <name type="common">Rhodospirillum fulvum</name>
    <dbReference type="NCBI Taxonomy" id="1082"/>
    <lineage>
        <taxon>Bacteria</taxon>
        <taxon>Pseudomonadati</taxon>
        <taxon>Pseudomonadota</taxon>
        <taxon>Alphaproteobacteria</taxon>
        <taxon>Rhodospirillales</taxon>
        <taxon>Rhodospirillaceae</taxon>
        <taxon>Magnetospirillum</taxon>
    </lineage>
</organism>
<dbReference type="GO" id="GO:0008120">
    <property type="term" value="F:ceramide glucosyltransferase activity"/>
    <property type="evidence" value="ECO:0007669"/>
    <property type="project" value="TreeGrafter"/>
</dbReference>
<keyword evidence="5 10" id="KW-0808">Transferase</keyword>
<evidence type="ECO:0000256" key="7">
    <source>
        <dbReference type="ARBA" id="ARBA00022989"/>
    </source>
</evidence>
<evidence type="ECO:0000256" key="9">
    <source>
        <dbReference type="SAM" id="Phobius"/>
    </source>
</evidence>
<gene>
    <name evidence="10" type="ORF">SAMN04244559_03015</name>
</gene>
<comment type="pathway">
    <text evidence="2">Lipid metabolism; sphingolipid metabolism.</text>
</comment>
<proteinExistence type="predicted"/>
<dbReference type="Gene3D" id="3.90.550.10">
    <property type="entry name" value="Spore Coat Polysaccharide Biosynthesis Protein SpsA, Chain A"/>
    <property type="match status" value="1"/>
</dbReference>
<keyword evidence="7 9" id="KW-1133">Transmembrane helix</keyword>
<evidence type="ECO:0000256" key="4">
    <source>
        <dbReference type="ARBA" id="ARBA00022676"/>
    </source>
</evidence>
<evidence type="ECO:0000313" key="10">
    <source>
        <dbReference type="EMBL" id="SEH57175.1"/>
    </source>
</evidence>
<dbReference type="InterPro" id="IPR025993">
    <property type="entry name" value="Ceramide_glucosylTrfase"/>
</dbReference>
<dbReference type="PANTHER" id="PTHR12726">
    <property type="entry name" value="CERAMIDE GLUCOSYLTRANSFERASE"/>
    <property type="match status" value="1"/>
</dbReference>
<keyword evidence="4" id="KW-0328">Glycosyltransferase</keyword>
<comment type="pathway">
    <text evidence="3">Sphingolipid metabolism.</text>
</comment>
<dbReference type="CDD" id="cd02520">
    <property type="entry name" value="Glucosylceramide_synthase"/>
    <property type="match status" value="1"/>
</dbReference>
<keyword evidence="11" id="KW-1185">Reference proteome</keyword>
<dbReference type="EMBL" id="FNWO01000014">
    <property type="protein sequence ID" value="SEH57175.1"/>
    <property type="molecule type" value="Genomic_DNA"/>
</dbReference>
<dbReference type="AlphaFoldDB" id="A0A1H6J671"/>
<keyword evidence="8 9" id="KW-0472">Membrane</keyword>
<evidence type="ECO:0000256" key="8">
    <source>
        <dbReference type="ARBA" id="ARBA00023136"/>
    </source>
</evidence>
<reference evidence="11" key="1">
    <citation type="submission" date="2016-10" db="EMBL/GenBank/DDBJ databases">
        <authorList>
            <person name="Varghese N."/>
            <person name="Submissions S."/>
        </authorList>
    </citation>
    <scope>NUCLEOTIDE SEQUENCE [LARGE SCALE GENOMIC DNA]</scope>
    <source>
        <strain evidence="11">DSM 13234</strain>
    </source>
</reference>
<dbReference type="GO" id="GO:0006679">
    <property type="term" value="P:glucosylceramide biosynthetic process"/>
    <property type="evidence" value="ECO:0007669"/>
    <property type="project" value="TreeGrafter"/>
</dbReference>
<evidence type="ECO:0000313" key="11">
    <source>
        <dbReference type="Proteomes" id="UP000182983"/>
    </source>
</evidence>
<accession>A0A1H6J671</accession>
<evidence type="ECO:0000256" key="3">
    <source>
        <dbReference type="ARBA" id="ARBA00004991"/>
    </source>
</evidence>
<dbReference type="NCBIfam" id="TIGR03472">
    <property type="entry name" value="HpnI"/>
    <property type="match status" value="1"/>
</dbReference>
<protein>
    <submittedName>
        <fullName evidence="10">Ceramide glucosyltransferase</fullName>
    </submittedName>
</protein>
<evidence type="ECO:0000256" key="6">
    <source>
        <dbReference type="ARBA" id="ARBA00022692"/>
    </source>
</evidence>
<dbReference type="OrthoDB" id="9814255at2"/>
<evidence type="ECO:0000256" key="1">
    <source>
        <dbReference type="ARBA" id="ARBA00004141"/>
    </source>
</evidence>
<dbReference type="InterPro" id="IPR029044">
    <property type="entry name" value="Nucleotide-diphossugar_trans"/>
</dbReference>
<name>A0A1H6J671_MAGFU</name>
<dbReference type="Proteomes" id="UP000182983">
    <property type="component" value="Unassembled WGS sequence"/>
</dbReference>
<evidence type="ECO:0000256" key="5">
    <source>
        <dbReference type="ARBA" id="ARBA00022679"/>
    </source>
</evidence>
<feature type="transmembrane region" description="Helical" evidence="9">
    <location>
        <begin position="291"/>
        <end position="314"/>
    </location>
</feature>
<sequence length="376" mass="41540">MLASSLIGGALAAGGFAYLGLAFRHVGRALPPAPASDWRPPVTLMVPAHGQTPHLEECLRSICGQDYPALQVVFGLHSPDDPARSVIERIQAEFPTLDTTLVIDGRRAGSNPKNANLANMYPAAKHDILAMIDSDVMIPPDFLARFIQPLSDPATGGVTSLYSGKPESNLASRVGALFHNDWFIPSVLVDLARRDMDICYGAAIAVTRKALTAIGGFEAMADAVAQDFVFGHELYRNGFKVRLSSELVATVVAEPTFSALISHELRWNRAIRAIRPFEHFLSIFMSPLGPMLLLALFGWPLWIALPIIALHVWLRIRLHRLLRERFDLPPVEPWLVPLRELVNFAIWLRTPLGRTVRWDNQVLVTGDGLRMKSADK</sequence>
<comment type="subcellular location">
    <subcellularLocation>
        <location evidence="1">Membrane</location>
        <topology evidence="1">Multi-pass membrane protein</topology>
    </subcellularLocation>
</comment>
<dbReference type="GO" id="GO:0016020">
    <property type="term" value="C:membrane"/>
    <property type="evidence" value="ECO:0007669"/>
    <property type="project" value="UniProtKB-SubCell"/>
</dbReference>
<dbReference type="InterPro" id="IPR017835">
    <property type="entry name" value="Hopen-assoc_HpnI"/>
</dbReference>